<dbReference type="SUPFAM" id="SSF55003">
    <property type="entry name" value="PAP/Archaeal CCA-adding enzyme, C-terminal domain"/>
    <property type="match status" value="1"/>
</dbReference>
<dbReference type="Pfam" id="PF04926">
    <property type="entry name" value="PAP_RNA-bind"/>
    <property type="match status" value="1"/>
</dbReference>
<evidence type="ECO:0000256" key="1">
    <source>
        <dbReference type="ARBA" id="ARBA00001936"/>
    </source>
</evidence>
<evidence type="ECO:0000256" key="3">
    <source>
        <dbReference type="ARBA" id="ARBA00004123"/>
    </source>
</evidence>
<evidence type="ECO:0000256" key="5">
    <source>
        <dbReference type="ARBA" id="ARBA00012388"/>
    </source>
</evidence>
<keyword evidence="11" id="KW-0460">Magnesium</keyword>
<sequence>MSSIESEWRRYLLENKIIEGPVELKKREGVLALLRSLIPSFIRRCIKENNTERTDFECQLKPFGSFGLGGHIAGGDIDLVLLAPLAVRRRDFFEFFSKLLKSEPIICEVENILRANVPIIKCVVDSIPIDISFVRLQMRSVPADIDLLDDSVLRNLDSACLASTDAFRLALQCVKYWAKQRCLYGKPMGFLNGGAWTLLLMKTYLEKRTRVTTNSLDDPTSSLPLSQQVCSSHGFSYSFTSLSSSSVSSDGSASSSSPSSTATRSSSSISTSISSVISSSATASASASASSSASESPEPFNLSSSPIHANSTPTISFITLLRSFFSTWSTWSWPDPVILTKAIPITPGPSPDEAHSVATLDTFKNSLLPIATPCYPVTSAAPFVTNSTLSIIVNELDRVHQLLDCDDSTNSKTKMDMIFKPLRIIKEFKHFIKVTVCCETMKSHDIWARRMTAHLPRLVELLESREEIAVIRPLTKSYKSHKLYQSQVEKDLLRQGHPQSSNTNSFEPLLPGSLYLYCFLVGIGFHERYKWNNTVIDLSDLIQSYCGEIVLKMNSMDVDVSVHLSAIKRREVDALVEN</sequence>
<dbReference type="Proteomes" id="UP000078561">
    <property type="component" value="Unassembled WGS sequence"/>
</dbReference>
<dbReference type="GO" id="GO:0046872">
    <property type="term" value="F:metal ion binding"/>
    <property type="evidence" value="ECO:0007669"/>
    <property type="project" value="UniProtKB-KW"/>
</dbReference>
<dbReference type="InterPro" id="IPR011068">
    <property type="entry name" value="NuclTrfase_I-like_C"/>
</dbReference>
<accession>A0A163JVD0</accession>
<evidence type="ECO:0000313" key="17">
    <source>
        <dbReference type="Proteomes" id="UP000078561"/>
    </source>
</evidence>
<dbReference type="OMA" id="RRCIKEN"/>
<keyword evidence="17" id="KW-1185">Reference proteome</keyword>
<dbReference type="Gene3D" id="1.10.1410.10">
    <property type="match status" value="1"/>
</dbReference>
<evidence type="ECO:0000256" key="11">
    <source>
        <dbReference type="ARBA" id="ARBA00022842"/>
    </source>
</evidence>
<dbReference type="GO" id="GO:0005524">
    <property type="term" value="F:ATP binding"/>
    <property type="evidence" value="ECO:0007669"/>
    <property type="project" value="UniProtKB-KW"/>
</dbReference>
<feature type="domain" description="Poly(A) polymerase nucleotidyltransferase" evidence="15">
    <location>
        <begin position="12"/>
        <end position="170"/>
    </location>
</feature>
<dbReference type="Pfam" id="PF20750">
    <property type="entry name" value="PAP_NTPase"/>
    <property type="match status" value="1"/>
</dbReference>
<dbReference type="AlphaFoldDB" id="A0A163JVD0"/>
<keyword evidence="10" id="KW-0067">ATP-binding</keyword>
<evidence type="ECO:0000256" key="6">
    <source>
        <dbReference type="ARBA" id="ARBA00022664"/>
    </source>
</evidence>
<keyword evidence="12" id="KW-0539">Nucleus</keyword>
<dbReference type="GO" id="GO:0031123">
    <property type="term" value="P:RNA 3'-end processing"/>
    <property type="evidence" value="ECO:0007669"/>
    <property type="project" value="InterPro"/>
</dbReference>
<dbReference type="PANTHER" id="PTHR10682">
    <property type="entry name" value="POLY A POLYMERASE"/>
    <property type="match status" value="1"/>
</dbReference>
<evidence type="ECO:0000256" key="12">
    <source>
        <dbReference type="ARBA" id="ARBA00023242"/>
    </source>
</evidence>
<evidence type="ECO:0000256" key="4">
    <source>
        <dbReference type="ARBA" id="ARBA00010912"/>
    </source>
</evidence>
<dbReference type="EC" id="2.7.7.19" evidence="5"/>
<keyword evidence="8" id="KW-0479">Metal-binding</keyword>
<evidence type="ECO:0000259" key="13">
    <source>
        <dbReference type="Pfam" id="PF04926"/>
    </source>
</evidence>
<feature type="domain" description="Poly(A) polymerase RNA-binding" evidence="13">
    <location>
        <begin position="426"/>
        <end position="569"/>
    </location>
</feature>
<dbReference type="GO" id="GO:0006397">
    <property type="term" value="P:mRNA processing"/>
    <property type="evidence" value="ECO:0007669"/>
    <property type="project" value="UniProtKB-KW"/>
</dbReference>
<evidence type="ECO:0000256" key="10">
    <source>
        <dbReference type="ARBA" id="ARBA00022840"/>
    </source>
</evidence>
<evidence type="ECO:0000313" key="16">
    <source>
        <dbReference type="EMBL" id="SAM03341.1"/>
    </source>
</evidence>
<keyword evidence="9" id="KW-0547">Nucleotide-binding</keyword>
<comment type="cofactor">
    <cofactor evidence="1">
        <name>Mn(2+)</name>
        <dbReference type="ChEBI" id="CHEBI:29035"/>
    </cofactor>
</comment>
<name>A0A163JVD0_ABSGL</name>
<organism evidence="16">
    <name type="scientific">Absidia glauca</name>
    <name type="common">Pin mould</name>
    <dbReference type="NCBI Taxonomy" id="4829"/>
    <lineage>
        <taxon>Eukaryota</taxon>
        <taxon>Fungi</taxon>
        <taxon>Fungi incertae sedis</taxon>
        <taxon>Mucoromycota</taxon>
        <taxon>Mucoromycotina</taxon>
        <taxon>Mucoromycetes</taxon>
        <taxon>Mucorales</taxon>
        <taxon>Cunninghamellaceae</taxon>
        <taxon>Absidia</taxon>
    </lineage>
</organism>
<dbReference type="STRING" id="4829.A0A163JVD0"/>
<dbReference type="GO" id="GO:0003723">
    <property type="term" value="F:RNA binding"/>
    <property type="evidence" value="ECO:0007669"/>
    <property type="project" value="InterPro"/>
</dbReference>
<dbReference type="CDD" id="cd05402">
    <property type="entry name" value="NT_PAP_TUTase"/>
    <property type="match status" value="1"/>
</dbReference>
<evidence type="ECO:0000256" key="7">
    <source>
        <dbReference type="ARBA" id="ARBA00022679"/>
    </source>
</evidence>
<evidence type="ECO:0000256" key="2">
    <source>
        <dbReference type="ARBA" id="ARBA00001946"/>
    </source>
</evidence>
<comment type="similarity">
    <text evidence="4">Belongs to the poly(A) polymerase family.</text>
</comment>
<dbReference type="InterPro" id="IPR007012">
    <property type="entry name" value="PolA_pol_cen_dom"/>
</dbReference>
<dbReference type="GO" id="GO:0005634">
    <property type="term" value="C:nucleus"/>
    <property type="evidence" value="ECO:0007669"/>
    <property type="project" value="UniProtKB-SubCell"/>
</dbReference>
<dbReference type="OrthoDB" id="10263155at2759"/>
<evidence type="ECO:0000259" key="14">
    <source>
        <dbReference type="Pfam" id="PF04928"/>
    </source>
</evidence>
<protein>
    <recommendedName>
        <fullName evidence="5">polynucleotide adenylyltransferase</fullName>
        <ecNumber evidence="5">2.7.7.19</ecNumber>
    </recommendedName>
</protein>
<dbReference type="InterPro" id="IPR043519">
    <property type="entry name" value="NT_sf"/>
</dbReference>
<dbReference type="InParanoid" id="A0A163JVD0"/>
<dbReference type="SUPFAM" id="SSF81631">
    <property type="entry name" value="PAP/OAS1 substrate-binding domain"/>
    <property type="match status" value="1"/>
</dbReference>
<dbReference type="PANTHER" id="PTHR10682:SF10">
    <property type="entry name" value="POLYNUCLEOTIDE ADENYLYLTRANSFERASE"/>
    <property type="match status" value="1"/>
</dbReference>
<dbReference type="GO" id="GO:1990817">
    <property type="term" value="F:poly(A) RNA polymerase activity"/>
    <property type="evidence" value="ECO:0007669"/>
    <property type="project" value="UniProtKB-EC"/>
</dbReference>
<dbReference type="Gene3D" id="3.30.70.590">
    <property type="entry name" value="Poly(A) polymerase predicted RNA binding domain"/>
    <property type="match status" value="1"/>
</dbReference>
<keyword evidence="6" id="KW-0507">mRNA processing</keyword>
<evidence type="ECO:0000256" key="8">
    <source>
        <dbReference type="ARBA" id="ARBA00022723"/>
    </source>
</evidence>
<keyword evidence="7" id="KW-0808">Transferase</keyword>
<reference evidence="16" key="1">
    <citation type="submission" date="2016-04" db="EMBL/GenBank/DDBJ databases">
        <authorList>
            <person name="Evans L.H."/>
            <person name="Alamgir A."/>
            <person name="Owens N."/>
            <person name="Weber N.D."/>
            <person name="Virtaneva K."/>
            <person name="Barbian K."/>
            <person name="Babar A."/>
            <person name="Rosenke K."/>
        </authorList>
    </citation>
    <scope>NUCLEOTIDE SEQUENCE [LARGE SCALE GENOMIC DNA]</scope>
    <source>
        <strain evidence="16">CBS 101.48</strain>
    </source>
</reference>
<evidence type="ECO:0000259" key="15">
    <source>
        <dbReference type="Pfam" id="PF20750"/>
    </source>
</evidence>
<dbReference type="InterPro" id="IPR048840">
    <property type="entry name" value="PolA_pol_NTPase"/>
</dbReference>
<dbReference type="InterPro" id="IPR007010">
    <property type="entry name" value="PolA_pol_RNA-bd_dom"/>
</dbReference>
<gene>
    <name evidence="16" type="primary">ABSGL_09159.1 scaffold 10682</name>
</gene>
<proteinExistence type="inferred from homology"/>
<dbReference type="Pfam" id="PF04928">
    <property type="entry name" value="PAP_central"/>
    <property type="match status" value="1"/>
</dbReference>
<dbReference type="SUPFAM" id="SSF81301">
    <property type="entry name" value="Nucleotidyltransferase"/>
    <property type="match status" value="1"/>
</dbReference>
<dbReference type="EMBL" id="LT554077">
    <property type="protein sequence ID" value="SAM03341.1"/>
    <property type="molecule type" value="Genomic_DNA"/>
</dbReference>
<dbReference type="Gene3D" id="3.30.460.10">
    <property type="entry name" value="Beta Polymerase, domain 2"/>
    <property type="match status" value="1"/>
</dbReference>
<comment type="subcellular location">
    <subcellularLocation>
        <location evidence="3">Nucleus</location>
    </subcellularLocation>
</comment>
<comment type="cofactor">
    <cofactor evidence="2">
        <name>Mg(2+)</name>
        <dbReference type="ChEBI" id="CHEBI:18420"/>
    </cofactor>
</comment>
<feature type="domain" description="Poly(A) polymerase central" evidence="14">
    <location>
        <begin position="315"/>
        <end position="420"/>
    </location>
</feature>
<evidence type="ECO:0000256" key="9">
    <source>
        <dbReference type="ARBA" id="ARBA00022741"/>
    </source>
</evidence>